<comment type="caution">
    <text evidence="11">The sequence shown here is derived from an EMBL/GenBank/DDBJ whole genome shotgun (WGS) entry which is preliminary data.</text>
</comment>
<dbReference type="AlphaFoldDB" id="A0A4R6VV34"/>
<evidence type="ECO:0000256" key="10">
    <source>
        <dbReference type="SAM" id="Coils"/>
    </source>
</evidence>
<evidence type="ECO:0000256" key="5">
    <source>
        <dbReference type="ARBA" id="ARBA00023210"/>
    </source>
</evidence>
<evidence type="ECO:0000256" key="3">
    <source>
        <dbReference type="ARBA" id="ARBA00022490"/>
    </source>
</evidence>
<evidence type="ECO:0000256" key="4">
    <source>
        <dbReference type="ARBA" id="ARBA00022618"/>
    </source>
</evidence>
<dbReference type="GO" id="GO:0032153">
    <property type="term" value="C:cell division site"/>
    <property type="evidence" value="ECO:0007669"/>
    <property type="project" value="TreeGrafter"/>
</dbReference>
<reference evidence="11 12" key="1">
    <citation type="submission" date="2019-03" db="EMBL/GenBank/DDBJ databases">
        <title>Genomic Encyclopedia of Type Strains, Phase III (KMG-III): the genomes of soil and plant-associated and newly described type strains.</title>
        <authorList>
            <person name="Whitman W."/>
        </authorList>
    </citation>
    <scope>NUCLEOTIDE SEQUENCE [LARGE SCALE GENOMIC DNA]</scope>
    <source>
        <strain evidence="11 12">CGMCC 1.7002</strain>
    </source>
</reference>
<keyword evidence="6" id="KW-0131">Cell cycle</keyword>
<dbReference type="SUPFAM" id="SSF102829">
    <property type="entry name" value="Cell division protein ZapA-like"/>
    <property type="match status" value="1"/>
</dbReference>
<dbReference type="Proteomes" id="UP000295391">
    <property type="component" value="Unassembled WGS sequence"/>
</dbReference>
<dbReference type="EMBL" id="SNYR01000001">
    <property type="protein sequence ID" value="TDQ67371.1"/>
    <property type="molecule type" value="Genomic_DNA"/>
</dbReference>
<evidence type="ECO:0000256" key="6">
    <source>
        <dbReference type="ARBA" id="ARBA00023306"/>
    </source>
</evidence>
<keyword evidence="12" id="KW-1185">Reference proteome</keyword>
<accession>A0A4R6VV34</accession>
<evidence type="ECO:0000256" key="2">
    <source>
        <dbReference type="ARBA" id="ARBA00015195"/>
    </source>
</evidence>
<dbReference type="Pfam" id="PF05164">
    <property type="entry name" value="ZapA"/>
    <property type="match status" value="1"/>
</dbReference>
<dbReference type="InterPro" id="IPR036192">
    <property type="entry name" value="Cell_div_ZapA-like_sf"/>
</dbReference>
<comment type="subunit">
    <text evidence="8">Homodimer. Interacts with FtsZ.</text>
</comment>
<evidence type="ECO:0000256" key="7">
    <source>
        <dbReference type="ARBA" id="ARBA00024910"/>
    </source>
</evidence>
<protein>
    <recommendedName>
        <fullName evidence="2">Cell division protein ZapA</fullName>
    </recommendedName>
    <alternativeName>
        <fullName evidence="9">Z ring-associated protein ZapA</fullName>
    </alternativeName>
</protein>
<dbReference type="OrthoDB" id="9797575at2"/>
<dbReference type="PANTHER" id="PTHR34981:SF1">
    <property type="entry name" value="CELL DIVISION PROTEIN ZAPA"/>
    <property type="match status" value="1"/>
</dbReference>
<gene>
    <name evidence="11" type="ORF">ATL17_1384</name>
</gene>
<sequence>MAEIQVEIDGRKYRMACEDGQEGHVRSLADRFSGYVEGLKSEFGQVGDVRLTVMAALTVMDDLKALEDELKDAKSALDQLSTKSNKLIADRDQLEENFANQVVMIAERVETLAKQLELDAEQDEQK</sequence>
<keyword evidence="5" id="KW-0717">Septation</keyword>
<keyword evidence="4 11" id="KW-0132">Cell division</keyword>
<dbReference type="InterPro" id="IPR007838">
    <property type="entry name" value="Cell_div_ZapA-like"/>
</dbReference>
<comment type="function">
    <text evidence="7">Activator of cell division through the inhibition of FtsZ GTPase activity, therefore promoting FtsZ assembly into bundles of protofilaments necessary for the formation of the division Z ring. It is recruited early at mid-cell but it is not essential for cell division.</text>
</comment>
<dbReference type="GO" id="GO:0005829">
    <property type="term" value="C:cytosol"/>
    <property type="evidence" value="ECO:0007669"/>
    <property type="project" value="TreeGrafter"/>
</dbReference>
<evidence type="ECO:0000313" key="11">
    <source>
        <dbReference type="EMBL" id="TDQ67371.1"/>
    </source>
</evidence>
<evidence type="ECO:0000256" key="1">
    <source>
        <dbReference type="ARBA" id="ARBA00004496"/>
    </source>
</evidence>
<feature type="coiled-coil region" evidence="10">
    <location>
        <begin position="56"/>
        <end position="126"/>
    </location>
</feature>
<dbReference type="GO" id="GO:0030428">
    <property type="term" value="C:cell septum"/>
    <property type="evidence" value="ECO:0007669"/>
    <property type="project" value="TreeGrafter"/>
</dbReference>
<organism evidence="11 12">
    <name type="scientific">Maritalea mobilis</name>
    <dbReference type="NCBI Taxonomy" id="483324"/>
    <lineage>
        <taxon>Bacteria</taxon>
        <taxon>Pseudomonadati</taxon>
        <taxon>Pseudomonadota</taxon>
        <taxon>Alphaproteobacteria</taxon>
        <taxon>Hyphomicrobiales</taxon>
        <taxon>Devosiaceae</taxon>
        <taxon>Maritalea</taxon>
    </lineage>
</organism>
<proteinExistence type="predicted"/>
<evidence type="ECO:0000313" key="12">
    <source>
        <dbReference type="Proteomes" id="UP000295391"/>
    </source>
</evidence>
<dbReference type="GO" id="GO:0000917">
    <property type="term" value="P:division septum assembly"/>
    <property type="evidence" value="ECO:0007669"/>
    <property type="project" value="UniProtKB-KW"/>
</dbReference>
<dbReference type="PANTHER" id="PTHR34981">
    <property type="entry name" value="CELL DIVISION PROTEIN ZAPA"/>
    <property type="match status" value="1"/>
</dbReference>
<evidence type="ECO:0000256" key="8">
    <source>
        <dbReference type="ARBA" id="ARBA00026068"/>
    </source>
</evidence>
<dbReference type="GO" id="GO:0000921">
    <property type="term" value="P:septin ring assembly"/>
    <property type="evidence" value="ECO:0007669"/>
    <property type="project" value="TreeGrafter"/>
</dbReference>
<dbReference type="RefSeq" id="WP_133571994.1">
    <property type="nucleotide sequence ID" value="NZ_SNYR01000001.1"/>
</dbReference>
<evidence type="ECO:0000256" key="9">
    <source>
        <dbReference type="ARBA" id="ARBA00033158"/>
    </source>
</evidence>
<dbReference type="GO" id="GO:0043093">
    <property type="term" value="P:FtsZ-dependent cytokinesis"/>
    <property type="evidence" value="ECO:0007669"/>
    <property type="project" value="TreeGrafter"/>
</dbReference>
<name>A0A4R6VV34_9HYPH</name>
<keyword evidence="3" id="KW-0963">Cytoplasm</keyword>
<comment type="subcellular location">
    <subcellularLocation>
        <location evidence="1">Cytoplasm</location>
    </subcellularLocation>
</comment>
<keyword evidence="10" id="KW-0175">Coiled coil</keyword>